<proteinExistence type="predicted"/>
<sequence>MKSDTSVSAPFKAETIAATMAKQTSKPSLIKESLLGEASVKSMNELGYLSKTLNSTGMLSTTNLSDMYVKSMTESQNLSKTLNATGMLSTAKASILGDVSEKSMNESRNLSKTINSTLTKESILNESRGMGRTLDSRVADIGPGASGGPARVAVNSNQAGRVKGLRSIRTTTSTGSAFNPGPCADPSKPAVKKLDTSVVKSVDLTSLSSADNLPRMEEPGKSLGKKEDVCVSPKKKASALSTITNSPVKKPLAVDCGPSISLSGPPRALSRTKSPLSRTKSPHMTRGRAQSRQEPSATQAPEDVPGDCAPS</sequence>
<dbReference type="AlphaFoldDB" id="A0A9D4BJY4"/>
<protein>
    <submittedName>
        <fullName evidence="2">Uncharacterized protein</fullName>
    </submittedName>
</protein>
<evidence type="ECO:0000313" key="2">
    <source>
        <dbReference type="EMBL" id="KAH3696083.1"/>
    </source>
</evidence>
<keyword evidence="3" id="KW-1185">Reference proteome</keyword>
<feature type="region of interest" description="Disordered" evidence="1">
    <location>
        <begin position="171"/>
        <end position="190"/>
    </location>
</feature>
<name>A0A9D4BJY4_DREPO</name>
<reference evidence="2" key="1">
    <citation type="journal article" date="2019" name="bioRxiv">
        <title>The Genome of the Zebra Mussel, Dreissena polymorpha: A Resource for Invasive Species Research.</title>
        <authorList>
            <person name="McCartney M.A."/>
            <person name="Auch B."/>
            <person name="Kono T."/>
            <person name="Mallez S."/>
            <person name="Zhang Y."/>
            <person name="Obille A."/>
            <person name="Becker A."/>
            <person name="Abrahante J.E."/>
            <person name="Garbe J."/>
            <person name="Badalamenti J.P."/>
            <person name="Herman A."/>
            <person name="Mangelson H."/>
            <person name="Liachko I."/>
            <person name="Sullivan S."/>
            <person name="Sone E.D."/>
            <person name="Koren S."/>
            <person name="Silverstein K.A.T."/>
            <person name="Beckman K.B."/>
            <person name="Gohl D.M."/>
        </authorList>
    </citation>
    <scope>NUCLEOTIDE SEQUENCE</scope>
    <source>
        <strain evidence="2">Duluth1</strain>
        <tissue evidence="2">Whole animal</tissue>
    </source>
</reference>
<accession>A0A9D4BJY4</accession>
<feature type="compositionally biased region" description="Polar residues" evidence="1">
    <location>
        <begin position="288"/>
        <end position="299"/>
    </location>
</feature>
<evidence type="ECO:0000313" key="3">
    <source>
        <dbReference type="Proteomes" id="UP000828390"/>
    </source>
</evidence>
<feature type="region of interest" description="Disordered" evidence="1">
    <location>
        <begin position="234"/>
        <end position="311"/>
    </location>
</feature>
<dbReference type="Proteomes" id="UP000828390">
    <property type="component" value="Unassembled WGS sequence"/>
</dbReference>
<organism evidence="2 3">
    <name type="scientific">Dreissena polymorpha</name>
    <name type="common">Zebra mussel</name>
    <name type="synonym">Mytilus polymorpha</name>
    <dbReference type="NCBI Taxonomy" id="45954"/>
    <lineage>
        <taxon>Eukaryota</taxon>
        <taxon>Metazoa</taxon>
        <taxon>Spiralia</taxon>
        <taxon>Lophotrochozoa</taxon>
        <taxon>Mollusca</taxon>
        <taxon>Bivalvia</taxon>
        <taxon>Autobranchia</taxon>
        <taxon>Heteroconchia</taxon>
        <taxon>Euheterodonta</taxon>
        <taxon>Imparidentia</taxon>
        <taxon>Neoheterodontei</taxon>
        <taxon>Myida</taxon>
        <taxon>Dreissenoidea</taxon>
        <taxon>Dreissenidae</taxon>
        <taxon>Dreissena</taxon>
    </lineage>
</organism>
<feature type="compositionally biased region" description="Basic and acidic residues" evidence="1">
    <location>
        <begin position="214"/>
        <end position="229"/>
    </location>
</feature>
<comment type="caution">
    <text evidence="2">The sequence shown here is derived from an EMBL/GenBank/DDBJ whole genome shotgun (WGS) entry which is preliminary data.</text>
</comment>
<reference evidence="2" key="2">
    <citation type="submission" date="2020-11" db="EMBL/GenBank/DDBJ databases">
        <authorList>
            <person name="McCartney M.A."/>
            <person name="Auch B."/>
            <person name="Kono T."/>
            <person name="Mallez S."/>
            <person name="Becker A."/>
            <person name="Gohl D.M."/>
            <person name="Silverstein K.A.T."/>
            <person name="Koren S."/>
            <person name="Bechman K.B."/>
            <person name="Herman A."/>
            <person name="Abrahante J.E."/>
            <person name="Garbe J."/>
        </authorList>
    </citation>
    <scope>NUCLEOTIDE SEQUENCE</scope>
    <source>
        <strain evidence="2">Duluth1</strain>
        <tissue evidence="2">Whole animal</tissue>
    </source>
</reference>
<dbReference type="EMBL" id="JAIWYP010000016">
    <property type="protein sequence ID" value="KAH3696083.1"/>
    <property type="molecule type" value="Genomic_DNA"/>
</dbReference>
<feature type="region of interest" description="Disordered" evidence="1">
    <location>
        <begin position="210"/>
        <end position="229"/>
    </location>
</feature>
<evidence type="ECO:0000256" key="1">
    <source>
        <dbReference type="SAM" id="MobiDB-lite"/>
    </source>
</evidence>
<gene>
    <name evidence="2" type="ORF">DPMN_083546</name>
</gene>